<keyword evidence="2 5" id="KW-0812">Transmembrane</keyword>
<accession>A0A0F8XNY8</accession>
<evidence type="ECO:0000256" key="4">
    <source>
        <dbReference type="ARBA" id="ARBA00023136"/>
    </source>
</evidence>
<feature type="transmembrane region" description="Helical" evidence="5">
    <location>
        <begin position="13"/>
        <end position="33"/>
    </location>
</feature>
<reference evidence="7" key="1">
    <citation type="journal article" date="2015" name="Nature">
        <title>Complex archaea that bridge the gap between prokaryotes and eukaryotes.</title>
        <authorList>
            <person name="Spang A."/>
            <person name="Saw J.H."/>
            <person name="Jorgensen S.L."/>
            <person name="Zaremba-Niedzwiedzka K."/>
            <person name="Martijn J."/>
            <person name="Lind A.E."/>
            <person name="van Eijk R."/>
            <person name="Schleper C."/>
            <person name="Guy L."/>
            <person name="Ettema T.J."/>
        </authorList>
    </citation>
    <scope>NUCLEOTIDE SEQUENCE</scope>
</reference>
<keyword evidence="4 5" id="KW-0472">Membrane</keyword>
<proteinExistence type="predicted"/>
<dbReference type="InterPro" id="IPR006189">
    <property type="entry name" value="CHASE_dom"/>
</dbReference>
<evidence type="ECO:0000259" key="6">
    <source>
        <dbReference type="PROSITE" id="PS50839"/>
    </source>
</evidence>
<dbReference type="InterPro" id="IPR042240">
    <property type="entry name" value="CHASE_sf"/>
</dbReference>
<name>A0A0F8XNY8_9ZZZZ</name>
<dbReference type="GO" id="GO:0016020">
    <property type="term" value="C:membrane"/>
    <property type="evidence" value="ECO:0007669"/>
    <property type="project" value="UniProtKB-SubCell"/>
</dbReference>
<comment type="subcellular location">
    <subcellularLocation>
        <location evidence="1">Membrane</location>
    </subcellularLocation>
</comment>
<evidence type="ECO:0000256" key="1">
    <source>
        <dbReference type="ARBA" id="ARBA00004370"/>
    </source>
</evidence>
<gene>
    <name evidence="7" type="ORF">LCGC14_3000150</name>
</gene>
<dbReference type="SMART" id="SM01079">
    <property type="entry name" value="CHASE"/>
    <property type="match status" value="1"/>
</dbReference>
<dbReference type="Gene3D" id="3.30.450.350">
    <property type="entry name" value="CHASE domain"/>
    <property type="match status" value="1"/>
</dbReference>
<dbReference type="AlphaFoldDB" id="A0A0F8XNY8"/>
<comment type="caution">
    <text evidence="7">The sequence shown here is derived from an EMBL/GenBank/DDBJ whole genome shotgun (WGS) entry which is preliminary data.</text>
</comment>
<dbReference type="GO" id="GO:0007165">
    <property type="term" value="P:signal transduction"/>
    <property type="evidence" value="ECO:0007669"/>
    <property type="project" value="UniProtKB-ARBA"/>
</dbReference>
<feature type="non-terminal residue" evidence="7">
    <location>
        <position position="257"/>
    </location>
</feature>
<feature type="domain" description="CHASE" evidence="6">
    <location>
        <begin position="110"/>
        <end position="202"/>
    </location>
</feature>
<dbReference type="PROSITE" id="PS50839">
    <property type="entry name" value="CHASE"/>
    <property type="match status" value="1"/>
</dbReference>
<evidence type="ECO:0000313" key="7">
    <source>
        <dbReference type="EMBL" id="KKK62855.1"/>
    </source>
</evidence>
<sequence>MHVLGRFNTWSPWVRPTILVLTAVKILIVGYLLHVSAVAGQKADARISVSKTLSTLSARIEGNMLAKSHLLQGLSAAVQLNENLTQEQFQIIASTLVANNSDILNIAAAPDLVVEYVYPLAPNRTALGVDYRDSTQFAPIRRAIATRSQILVGPVDLWQGGRGYILRIPIFRSTGAPAAPFWGIVSLVVDYEQFNANIGLSDTDLNIEVALRRLGGGVGARQIADRGAQLVDRSGRSHRRFHCLPIALARPLGQGDT</sequence>
<evidence type="ECO:0000256" key="5">
    <source>
        <dbReference type="SAM" id="Phobius"/>
    </source>
</evidence>
<evidence type="ECO:0000256" key="3">
    <source>
        <dbReference type="ARBA" id="ARBA00022989"/>
    </source>
</evidence>
<dbReference type="GO" id="GO:0003824">
    <property type="term" value="F:catalytic activity"/>
    <property type="evidence" value="ECO:0007669"/>
    <property type="project" value="UniProtKB-ARBA"/>
</dbReference>
<organism evidence="7">
    <name type="scientific">marine sediment metagenome</name>
    <dbReference type="NCBI Taxonomy" id="412755"/>
    <lineage>
        <taxon>unclassified sequences</taxon>
        <taxon>metagenomes</taxon>
        <taxon>ecological metagenomes</taxon>
    </lineage>
</organism>
<keyword evidence="3 5" id="KW-1133">Transmembrane helix</keyword>
<evidence type="ECO:0000256" key="2">
    <source>
        <dbReference type="ARBA" id="ARBA00022692"/>
    </source>
</evidence>
<dbReference type="EMBL" id="LAZR01061796">
    <property type="protein sequence ID" value="KKK62855.1"/>
    <property type="molecule type" value="Genomic_DNA"/>
</dbReference>
<dbReference type="Pfam" id="PF03924">
    <property type="entry name" value="CHASE"/>
    <property type="match status" value="1"/>
</dbReference>
<protein>
    <recommendedName>
        <fullName evidence="6">CHASE domain-containing protein</fullName>
    </recommendedName>
</protein>